<name>A0A914AXF6_PATMI</name>
<dbReference type="Pfam" id="PF00059">
    <property type="entry name" value="Lectin_C"/>
    <property type="match status" value="1"/>
</dbReference>
<reference evidence="3" key="1">
    <citation type="submission" date="2022-11" db="UniProtKB">
        <authorList>
            <consortium name="EnsemblMetazoa"/>
        </authorList>
    </citation>
    <scope>IDENTIFICATION</scope>
</reference>
<dbReference type="SUPFAM" id="SSF56436">
    <property type="entry name" value="C-type lectin-like"/>
    <property type="match status" value="1"/>
</dbReference>
<evidence type="ECO:0000313" key="3">
    <source>
        <dbReference type="EnsemblMetazoa" id="XP_038068815.1"/>
    </source>
</evidence>
<evidence type="ECO:0000313" key="4">
    <source>
        <dbReference type="Proteomes" id="UP000887568"/>
    </source>
</evidence>
<organism evidence="3 4">
    <name type="scientific">Patiria miniata</name>
    <name type="common">Bat star</name>
    <name type="synonym">Asterina miniata</name>
    <dbReference type="NCBI Taxonomy" id="46514"/>
    <lineage>
        <taxon>Eukaryota</taxon>
        <taxon>Metazoa</taxon>
        <taxon>Echinodermata</taxon>
        <taxon>Eleutherozoa</taxon>
        <taxon>Asterozoa</taxon>
        <taxon>Asteroidea</taxon>
        <taxon>Valvatacea</taxon>
        <taxon>Valvatida</taxon>
        <taxon>Asterinidae</taxon>
        <taxon>Patiria</taxon>
    </lineage>
</organism>
<dbReference type="InterPro" id="IPR050111">
    <property type="entry name" value="C-type_lectin/snaclec_domain"/>
</dbReference>
<dbReference type="InterPro" id="IPR001304">
    <property type="entry name" value="C-type_lectin-like"/>
</dbReference>
<protein>
    <recommendedName>
        <fullName evidence="2">C-type lectin domain-containing protein</fullName>
    </recommendedName>
</protein>
<dbReference type="GeneID" id="119738139"/>
<dbReference type="RefSeq" id="XP_038068815.1">
    <property type="nucleotide sequence ID" value="XM_038212887.1"/>
</dbReference>
<keyword evidence="1" id="KW-0732">Signal</keyword>
<accession>A0A914AXF6</accession>
<feature type="chain" id="PRO_5038001244" description="C-type lectin domain-containing protein" evidence="1">
    <location>
        <begin position="22"/>
        <end position="152"/>
    </location>
</feature>
<dbReference type="InterPro" id="IPR016186">
    <property type="entry name" value="C-type_lectin-like/link_sf"/>
</dbReference>
<proteinExistence type="predicted"/>
<dbReference type="OMA" id="DYNDINC"/>
<feature type="signal peptide" evidence="1">
    <location>
        <begin position="1"/>
        <end position="21"/>
    </location>
</feature>
<dbReference type="OrthoDB" id="418245at2759"/>
<dbReference type="Gene3D" id="3.10.100.10">
    <property type="entry name" value="Mannose-Binding Protein A, subunit A"/>
    <property type="match status" value="1"/>
</dbReference>
<dbReference type="AlphaFoldDB" id="A0A914AXF6"/>
<dbReference type="Proteomes" id="UP000887568">
    <property type="component" value="Unplaced"/>
</dbReference>
<sequence>MANFCILGVFLFAFVVGQTTADCGECPEGWLMFRDFCYKRTGYESYMDAKADCAALGAQLAAPHDADEANFMITMIHPYLWVGCNDIDTEGTFVCCDGTVSTYTNWRAGEPNDAQSNGGEDCGVIYGNGDYNDINCSWSSTGVCKKHVTAFL</sequence>
<dbReference type="EnsemblMetazoa" id="XM_038212887.1">
    <property type="protein sequence ID" value="XP_038068815.1"/>
    <property type="gene ID" value="LOC119738139"/>
</dbReference>
<feature type="domain" description="C-type lectin" evidence="2">
    <location>
        <begin position="33"/>
        <end position="145"/>
    </location>
</feature>
<keyword evidence="4" id="KW-1185">Reference proteome</keyword>
<evidence type="ECO:0000256" key="1">
    <source>
        <dbReference type="SAM" id="SignalP"/>
    </source>
</evidence>
<dbReference type="SMART" id="SM00034">
    <property type="entry name" value="CLECT"/>
    <property type="match status" value="1"/>
</dbReference>
<evidence type="ECO:0000259" key="2">
    <source>
        <dbReference type="PROSITE" id="PS50041"/>
    </source>
</evidence>
<dbReference type="InterPro" id="IPR016187">
    <property type="entry name" value="CTDL_fold"/>
</dbReference>
<dbReference type="PROSITE" id="PS50041">
    <property type="entry name" value="C_TYPE_LECTIN_2"/>
    <property type="match status" value="1"/>
</dbReference>
<dbReference type="PANTHER" id="PTHR22803">
    <property type="entry name" value="MANNOSE, PHOSPHOLIPASE, LECTIN RECEPTOR RELATED"/>
    <property type="match status" value="1"/>
</dbReference>